<keyword evidence="5" id="KW-0132">Cell division</keyword>
<evidence type="ECO:0000256" key="4">
    <source>
        <dbReference type="ARBA" id="ARBA00022764"/>
    </source>
</evidence>
<evidence type="ECO:0000259" key="6">
    <source>
        <dbReference type="Pfam" id="PF04052"/>
    </source>
</evidence>
<evidence type="ECO:0000256" key="3">
    <source>
        <dbReference type="ARBA" id="ARBA00022729"/>
    </source>
</evidence>
<evidence type="ECO:0000256" key="2">
    <source>
        <dbReference type="ARBA" id="ARBA00009820"/>
    </source>
</evidence>
<dbReference type="Gene3D" id="2.120.10.30">
    <property type="entry name" value="TolB, C-terminal domain"/>
    <property type="match status" value="1"/>
</dbReference>
<dbReference type="Gene3D" id="3.40.50.10070">
    <property type="entry name" value="TolB, N-terminal domain"/>
    <property type="match status" value="1"/>
</dbReference>
<evidence type="ECO:0000256" key="1">
    <source>
        <dbReference type="ARBA" id="ARBA00004418"/>
    </source>
</evidence>
<keyword evidence="4 5" id="KW-0574">Periplasm</keyword>
<comment type="subunit">
    <text evidence="5">The Tol-Pal system is composed of five core proteins: the inner membrane proteins TolA, TolQ and TolR, the periplasmic protein TolB and the outer membrane protein Pal. They form a network linking the inner and outer membranes and the peptidoglycan layer.</text>
</comment>
<comment type="similarity">
    <text evidence="2 5">Belongs to the TolB family.</text>
</comment>
<dbReference type="InterPro" id="IPR014167">
    <property type="entry name" value="Tol-Pal_TolB"/>
</dbReference>
<keyword evidence="3 5" id="KW-0732">Signal</keyword>
<accession>A0ABV3T745</accession>
<comment type="caution">
    <text evidence="7">The sequence shown here is derived from an EMBL/GenBank/DDBJ whole genome shotgun (WGS) entry which is preliminary data.</text>
</comment>
<dbReference type="RefSeq" id="WP_367983791.1">
    <property type="nucleotide sequence ID" value="NZ_JBAKFF010000001.1"/>
</dbReference>
<keyword evidence="8" id="KW-1185">Reference proteome</keyword>
<dbReference type="SUPFAM" id="SSF52964">
    <property type="entry name" value="TolB, N-terminal domain"/>
    <property type="match status" value="1"/>
</dbReference>
<dbReference type="InterPro" id="IPR011042">
    <property type="entry name" value="6-blade_b-propeller_TolB-like"/>
</dbReference>
<dbReference type="InterPro" id="IPR011659">
    <property type="entry name" value="WD40"/>
</dbReference>
<dbReference type="Proteomes" id="UP001556637">
    <property type="component" value="Unassembled WGS sequence"/>
</dbReference>
<comment type="function">
    <text evidence="5">Part of the Tol-Pal system, which plays a role in outer membrane invagination during cell division and is important for maintaining outer membrane integrity.</text>
</comment>
<evidence type="ECO:0000313" key="8">
    <source>
        <dbReference type="Proteomes" id="UP001556637"/>
    </source>
</evidence>
<evidence type="ECO:0000313" key="7">
    <source>
        <dbReference type="EMBL" id="MEX0431022.1"/>
    </source>
</evidence>
<protein>
    <recommendedName>
        <fullName evidence="5">Tol-Pal system protein TolB</fullName>
    </recommendedName>
</protein>
<dbReference type="PANTHER" id="PTHR36842:SF1">
    <property type="entry name" value="PROTEIN TOLB"/>
    <property type="match status" value="1"/>
</dbReference>
<dbReference type="EMBL" id="JBAKFF010000001">
    <property type="protein sequence ID" value="MEX0431022.1"/>
    <property type="molecule type" value="Genomic_DNA"/>
</dbReference>
<feature type="domain" description="TolB N-terminal" evidence="6">
    <location>
        <begin position="52"/>
        <end position="154"/>
    </location>
</feature>
<dbReference type="PANTHER" id="PTHR36842">
    <property type="entry name" value="PROTEIN TOLB HOMOLOG"/>
    <property type="match status" value="1"/>
</dbReference>
<dbReference type="Pfam" id="PF07676">
    <property type="entry name" value="PD40"/>
    <property type="match status" value="5"/>
</dbReference>
<keyword evidence="5" id="KW-0131">Cell cycle</keyword>
<dbReference type="Pfam" id="PF04052">
    <property type="entry name" value="TolB_N"/>
    <property type="match status" value="1"/>
</dbReference>
<reference evidence="7 8" key="1">
    <citation type="submission" date="2024-02" db="EMBL/GenBank/DDBJ databases">
        <title>New especies of Spiribacter isolated from saline water.</title>
        <authorList>
            <person name="Leon M.J."/>
            <person name="De La Haba R."/>
            <person name="Sanchez-Porro C."/>
            <person name="Ventosa A."/>
        </authorList>
    </citation>
    <scope>NUCLEOTIDE SEQUENCE [LARGE SCALE GENOMIC DNA]</scope>
    <source>
        <strain evidence="8">ag22IC4-189</strain>
    </source>
</reference>
<dbReference type="NCBIfam" id="TIGR02800">
    <property type="entry name" value="propeller_TolB"/>
    <property type="match status" value="1"/>
</dbReference>
<organism evidence="7 8">
    <name type="scientific">Spiribacter insolitus</name>
    <dbReference type="NCBI Taxonomy" id="3122417"/>
    <lineage>
        <taxon>Bacteria</taxon>
        <taxon>Pseudomonadati</taxon>
        <taxon>Pseudomonadota</taxon>
        <taxon>Gammaproteobacteria</taxon>
        <taxon>Chromatiales</taxon>
        <taxon>Ectothiorhodospiraceae</taxon>
        <taxon>Spiribacter</taxon>
    </lineage>
</organism>
<dbReference type="InterPro" id="IPR007195">
    <property type="entry name" value="TolB_N"/>
</dbReference>
<name>A0ABV3T745_9GAMM</name>
<evidence type="ECO:0000256" key="5">
    <source>
        <dbReference type="HAMAP-Rule" id="MF_00671"/>
    </source>
</evidence>
<proteinExistence type="inferred from homology"/>
<gene>
    <name evidence="5 7" type="primary">tolB</name>
    <name evidence="7" type="ORF">V6X30_06385</name>
</gene>
<dbReference type="SUPFAM" id="SSF69304">
    <property type="entry name" value="Tricorn protease N-terminal domain"/>
    <property type="match status" value="1"/>
</dbReference>
<dbReference type="HAMAP" id="MF_00671">
    <property type="entry name" value="TolB"/>
    <property type="match status" value="1"/>
</dbReference>
<comment type="subcellular location">
    <subcellularLocation>
        <location evidence="1 5">Periplasm</location>
    </subcellularLocation>
</comment>
<sequence>MRSPTHRPFHPGPRRSGAELASTLLLSLLSALAALTALATLSALSSQANAQVRIEITGGEAAALPIAVVPFAEEGVDPGIDVAAIIRANLYRSGLFDPLDPANHLGTPARFEDVRFRNWRALGADTLVVGSIAPLEGGNYRVRYELLDVYAGERIAGQRFRVTPAGLRNLAHTISDQIFEALIGRPGGFNTRIAYIEEVGPVDEREYRLVVAEADGHRPQTILTSDEPLMSPDWSPDGERLAYVSFESGRSSQIFVQNVATGERRVVASFPGINGAPSWSPDGEQLAITLSRGGNPDIYLIDPDGEGSARQLTRHFGIDTEPTWAPDGESIYFTSNRGGSPQIYRIPVRGGDAERVTFEGRYNASPSVSDDGRFLAFVNQDGDGFRIAVQDLEQGFMRVLTEGPLDESPSFSSSGSMIAYTRSTGEGTELATVSVFGRVQGELTRFDNTVREPDWGPL</sequence>